<feature type="transmembrane region" description="Helical" evidence="9">
    <location>
        <begin position="20"/>
        <end position="43"/>
    </location>
</feature>
<dbReference type="GO" id="GO:0005222">
    <property type="term" value="F:intracellularly cAMP-activated cation channel activity"/>
    <property type="evidence" value="ECO:0007669"/>
    <property type="project" value="TreeGrafter"/>
</dbReference>
<keyword evidence="2" id="KW-0813">Transport</keyword>
<dbReference type="GO" id="GO:0005223">
    <property type="term" value="F:intracellularly cGMP-activated cation channel activity"/>
    <property type="evidence" value="ECO:0007669"/>
    <property type="project" value="TreeGrafter"/>
</dbReference>
<dbReference type="Gene3D" id="2.60.120.10">
    <property type="entry name" value="Jelly Rolls"/>
    <property type="match status" value="1"/>
</dbReference>
<dbReference type="InterPro" id="IPR018488">
    <property type="entry name" value="cNMP-bd_CS"/>
</dbReference>
<dbReference type="eggNOG" id="KOG0499">
    <property type="taxonomic scope" value="Eukaryota"/>
</dbReference>
<dbReference type="EnsemblMetazoa" id="SMAR003165-RA">
    <property type="protein sequence ID" value="SMAR003165-PA"/>
    <property type="gene ID" value="SMAR003165"/>
</dbReference>
<sequence length="456" mass="52695">MSKCLLWVQRPLNSQGWFYMSWQFLVLICFCYNSVGILLRVVFPYQTPTNLKYWLLADYTADAFYFADILLKLRVKLIVKGLIVSELAEIPIHYVKSTPFVIQVFWDFFNKWDRKAKNPYIVRIIRIFSYMLYLCHLIACAYYAFSYYKGLGSNSWTYDGVGNAYVRCYLFAVKAATSIGKNPKPIEQNEYLFMTFSWLAGVFIFAILIGQIKDILSLASQVKQDYRQRIDRVHAYMHHMNIPLELQDRINTWFEYNWQENKGIDEEIILNQLPKKMKSDLALYIHFNTLKKVQLFRGLETELLKELVLKLKPMLFLPGDYICKKGDVGTEMYIVNSGQIQVLGGPKGDVVLATLGEGSVFGEVSLLALAGGNRRNADVRSKGYSDMFVLDKRCLQDAVREFPGAEEILHHKARKLMNVNHQKGAQEEIKNCEILNTAVIENPKRAPQMAETVLRV</sequence>
<organism evidence="11 12">
    <name type="scientific">Strigamia maritima</name>
    <name type="common">European centipede</name>
    <name type="synonym">Geophilus maritimus</name>
    <dbReference type="NCBI Taxonomy" id="126957"/>
    <lineage>
        <taxon>Eukaryota</taxon>
        <taxon>Metazoa</taxon>
        <taxon>Ecdysozoa</taxon>
        <taxon>Arthropoda</taxon>
        <taxon>Myriapoda</taxon>
        <taxon>Chilopoda</taxon>
        <taxon>Pleurostigmophora</taxon>
        <taxon>Geophilomorpha</taxon>
        <taxon>Linotaeniidae</taxon>
        <taxon>Strigamia</taxon>
    </lineage>
</organism>
<evidence type="ECO:0000259" key="10">
    <source>
        <dbReference type="PROSITE" id="PS50042"/>
    </source>
</evidence>
<keyword evidence="8" id="KW-0407">Ion channel</keyword>
<evidence type="ECO:0000256" key="4">
    <source>
        <dbReference type="ARBA" id="ARBA00022989"/>
    </source>
</evidence>
<dbReference type="CDD" id="cd00038">
    <property type="entry name" value="CAP_ED"/>
    <property type="match status" value="1"/>
</dbReference>
<accession>T1IQ57</accession>
<dbReference type="SMART" id="SM00100">
    <property type="entry name" value="cNMP"/>
    <property type="match status" value="1"/>
</dbReference>
<dbReference type="SUPFAM" id="SSF51206">
    <property type="entry name" value="cAMP-binding domain-like"/>
    <property type="match status" value="1"/>
</dbReference>
<dbReference type="GO" id="GO:0044877">
    <property type="term" value="F:protein-containing complex binding"/>
    <property type="evidence" value="ECO:0007669"/>
    <property type="project" value="TreeGrafter"/>
</dbReference>
<keyword evidence="7" id="KW-1071">Ligand-gated ion channel</keyword>
<dbReference type="Pfam" id="PF00027">
    <property type="entry name" value="cNMP_binding"/>
    <property type="match status" value="1"/>
</dbReference>
<keyword evidence="4 9" id="KW-1133">Transmembrane helix</keyword>
<keyword evidence="12" id="KW-1185">Reference proteome</keyword>
<reference evidence="11" key="2">
    <citation type="submission" date="2015-02" db="UniProtKB">
        <authorList>
            <consortium name="EnsemblMetazoa"/>
        </authorList>
    </citation>
    <scope>IDENTIFICATION</scope>
</reference>
<evidence type="ECO:0000313" key="12">
    <source>
        <dbReference type="Proteomes" id="UP000014500"/>
    </source>
</evidence>
<dbReference type="GO" id="GO:0030553">
    <property type="term" value="F:cGMP binding"/>
    <property type="evidence" value="ECO:0007669"/>
    <property type="project" value="TreeGrafter"/>
</dbReference>
<evidence type="ECO:0000256" key="8">
    <source>
        <dbReference type="ARBA" id="ARBA00023303"/>
    </source>
</evidence>
<dbReference type="AlphaFoldDB" id="T1IQ57"/>
<keyword evidence="6 9" id="KW-0472">Membrane</keyword>
<evidence type="ECO:0000256" key="7">
    <source>
        <dbReference type="ARBA" id="ARBA00023286"/>
    </source>
</evidence>
<dbReference type="FunFam" id="2.60.120.10:FF:000020">
    <property type="entry name" value="Cyclic nucleotide-gated channel beta 3"/>
    <property type="match status" value="1"/>
</dbReference>
<name>T1IQ57_STRMM</name>
<dbReference type="InterPro" id="IPR050866">
    <property type="entry name" value="CNG_cation_channel"/>
</dbReference>
<dbReference type="HOGENOM" id="CLU_005746_11_1_1"/>
<feature type="domain" description="Cyclic nucleotide-binding" evidence="10">
    <location>
        <begin position="295"/>
        <end position="399"/>
    </location>
</feature>
<dbReference type="Proteomes" id="UP000014500">
    <property type="component" value="Unassembled WGS sequence"/>
</dbReference>
<dbReference type="OMA" id="HSFKCLT"/>
<dbReference type="InterPro" id="IPR018490">
    <property type="entry name" value="cNMP-bd_dom_sf"/>
</dbReference>
<dbReference type="GO" id="GO:0017071">
    <property type="term" value="C:intracellular cyclic nucleotide activated cation channel complex"/>
    <property type="evidence" value="ECO:0007669"/>
    <property type="project" value="TreeGrafter"/>
</dbReference>
<dbReference type="Gene3D" id="1.10.287.630">
    <property type="entry name" value="Helix hairpin bin"/>
    <property type="match status" value="1"/>
</dbReference>
<dbReference type="SUPFAM" id="SSF81324">
    <property type="entry name" value="Voltage-gated potassium channels"/>
    <property type="match status" value="1"/>
</dbReference>
<dbReference type="InterPro" id="IPR000595">
    <property type="entry name" value="cNMP-bd_dom"/>
</dbReference>
<keyword evidence="5" id="KW-0406">Ion transport</keyword>
<evidence type="ECO:0000256" key="2">
    <source>
        <dbReference type="ARBA" id="ARBA00022448"/>
    </source>
</evidence>
<dbReference type="EMBL" id="AFFK01018203">
    <property type="status" value="NOT_ANNOTATED_CDS"/>
    <property type="molecule type" value="Genomic_DNA"/>
</dbReference>
<dbReference type="STRING" id="126957.T1IQ57"/>
<protein>
    <recommendedName>
        <fullName evidence="10">Cyclic nucleotide-binding domain-containing protein</fullName>
    </recommendedName>
</protein>
<comment type="subcellular location">
    <subcellularLocation>
        <location evidence="1">Membrane</location>
        <topology evidence="1">Multi-pass membrane protein</topology>
    </subcellularLocation>
</comment>
<dbReference type="InterPro" id="IPR014710">
    <property type="entry name" value="RmlC-like_jellyroll"/>
</dbReference>
<dbReference type="PANTHER" id="PTHR45638">
    <property type="entry name" value="CYCLIC NUCLEOTIDE-GATED CATION CHANNEL SUBUNIT A"/>
    <property type="match status" value="1"/>
</dbReference>
<dbReference type="InterPro" id="IPR005821">
    <property type="entry name" value="Ion_trans_dom"/>
</dbReference>
<evidence type="ECO:0000256" key="3">
    <source>
        <dbReference type="ARBA" id="ARBA00022692"/>
    </source>
</evidence>
<proteinExistence type="predicted"/>
<dbReference type="PROSITE" id="PS00888">
    <property type="entry name" value="CNMP_BINDING_1"/>
    <property type="match status" value="1"/>
</dbReference>
<dbReference type="PhylomeDB" id="T1IQ57"/>
<dbReference type="PANTHER" id="PTHR45638:SF1">
    <property type="entry name" value="CYCLIC NUCLEOTIDE-GATED ION CHANNEL SUBUNIT B, ISOFORM A"/>
    <property type="match status" value="1"/>
</dbReference>
<dbReference type="Gene3D" id="1.10.287.70">
    <property type="match status" value="1"/>
</dbReference>
<dbReference type="FunFam" id="1.10.287.630:FF:000001">
    <property type="entry name" value="Cyclic nucleotide-gated channel alpha 3"/>
    <property type="match status" value="1"/>
</dbReference>
<evidence type="ECO:0000313" key="11">
    <source>
        <dbReference type="EnsemblMetazoa" id="SMAR003165-PA"/>
    </source>
</evidence>
<dbReference type="GO" id="GO:0005886">
    <property type="term" value="C:plasma membrane"/>
    <property type="evidence" value="ECO:0007669"/>
    <property type="project" value="TreeGrafter"/>
</dbReference>
<reference evidence="12" key="1">
    <citation type="submission" date="2011-05" db="EMBL/GenBank/DDBJ databases">
        <authorList>
            <person name="Richards S.R."/>
            <person name="Qu J."/>
            <person name="Jiang H."/>
            <person name="Jhangiani S.N."/>
            <person name="Agravi P."/>
            <person name="Goodspeed R."/>
            <person name="Gross S."/>
            <person name="Mandapat C."/>
            <person name="Jackson L."/>
            <person name="Mathew T."/>
            <person name="Pu L."/>
            <person name="Thornton R."/>
            <person name="Saada N."/>
            <person name="Wilczek-Boney K.B."/>
            <person name="Lee S."/>
            <person name="Kovar C."/>
            <person name="Wu Y."/>
            <person name="Scherer S.E."/>
            <person name="Worley K.C."/>
            <person name="Muzny D.M."/>
            <person name="Gibbs R."/>
        </authorList>
    </citation>
    <scope>NUCLEOTIDE SEQUENCE</scope>
    <source>
        <strain evidence="12">Brora</strain>
    </source>
</reference>
<evidence type="ECO:0000256" key="5">
    <source>
        <dbReference type="ARBA" id="ARBA00023065"/>
    </source>
</evidence>
<keyword evidence="3 9" id="KW-0812">Transmembrane</keyword>
<evidence type="ECO:0000256" key="9">
    <source>
        <dbReference type="SAM" id="Phobius"/>
    </source>
</evidence>
<feature type="transmembrane region" description="Helical" evidence="9">
    <location>
        <begin position="191"/>
        <end position="210"/>
    </location>
</feature>
<dbReference type="Pfam" id="PF00520">
    <property type="entry name" value="Ion_trans"/>
    <property type="match status" value="1"/>
</dbReference>
<evidence type="ECO:0000256" key="6">
    <source>
        <dbReference type="ARBA" id="ARBA00023136"/>
    </source>
</evidence>
<evidence type="ECO:0000256" key="1">
    <source>
        <dbReference type="ARBA" id="ARBA00004141"/>
    </source>
</evidence>
<dbReference type="PROSITE" id="PS50042">
    <property type="entry name" value="CNMP_BINDING_3"/>
    <property type="match status" value="1"/>
</dbReference>
<feature type="transmembrane region" description="Helical" evidence="9">
    <location>
        <begin position="124"/>
        <end position="145"/>
    </location>
</feature>